<evidence type="ECO:0000256" key="5">
    <source>
        <dbReference type="ARBA" id="ARBA00023014"/>
    </source>
</evidence>
<organism evidence="7 8">
    <name type="scientific">Sphaerisporangium flaviroseum</name>
    <dbReference type="NCBI Taxonomy" id="509199"/>
    <lineage>
        <taxon>Bacteria</taxon>
        <taxon>Bacillati</taxon>
        <taxon>Actinomycetota</taxon>
        <taxon>Actinomycetes</taxon>
        <taxon>Streptosporangiales</taxon>
        <taxon>Streptosporangiaceae</taxon>
        <taxon>Sphaerisporangium</taxon>
    </lineage>
</organism>
<dbReference type="Gene3D" id="2.20.25.90">
    <property type="entry name" value="ADC-like domains"/>
    <property type="match status" value="1"/>
</dbReference>
<keyword evidence="3" id="KW-0560">Oxidoreductase</keyword>
<evidence type="ECO:0000256" key="3">
    <source>
        <dbReference type="ARBA" id="ARBA00023002"/>
    </source>
</evidence>
<dbReference type="PANTHER" id="PTHR43105:SF9">
    <property type="entry name" value="NADPH-FE(3+) OXIDOREDUCTASE SUBUNIT ALPHA"/>
    <property type="match status" value="1"/>
</dbReference>
<dbReference type="EMBL" id="BAAAZR010000001">
    <property type="protein sequence ID" value="GAA3791649.1"/>
    <property type="molecule type" value="Genomic_DNA"/>
</dbReference>
<dbReference type="Pfam" id="PF04879">
    <property type="entry name" value="Molybdop_Fe4S4"/>
    <property type="match status" value="1"/>
</dbReference>
<evidence type="ECO:0000313" key="8">
    <source>
        <dbReference type="Proteomes" id="UP001500888"/>
    </source>
</evidence>
<dbReference type="RefSeq" id="WP_344934348.1">
    <property type="nucleotide sequence ID" value="NZ_BAAAZR010000001.1"/>
</dbReference>
<gene>
    <name evidence="7" type="ORF">GCM10022226_08320</name>
</gene>
<dbReference type="Pfam" id="PF01568">
    <property type="entry name" value="Molydop_binding"/>
    <property type="match status" value="1"/>
</dbReference>
<accession>A0ABP7HDG2</accession>
<keyword evidence="4" id="KW-0408">Iron</keyword>
<reference evidence="8" key="1">
    <citation type="journal article" date="2019" name="Int. J. Syst. Evol. Microbiol.">
        <title>The Global Catalogue of Microorganisms (GCM) 10K type strain sequencing project: providing services to taxonomists for standard genome sequencing and annotation.</title>
        <authorList>
            <consortium name="The Broad Institute Genomics Platform"/>
            <consortium name="The Broad Institute Genome Sequencing Center for Infectious Disease"/>
            <person name="Wu L."/>
            <person name="Ma J."/>
        </authorList>
    </citation>
    <scope>NUCLEOTIDE SEQUENCE [LARGE SCALE GENOMIC DNA]</scope>
    <source>
        <strain evidence="8">JCM 16908</strain>
    </source>
</reference>
<dbReference type="Pfam" id="PF00384">
    <property type="entry name" value="Molybdopterin"/>
    <property type="match status" value="1"/>
</dbReference>
<evidence type="ECO:0000259" key="6">
    <source>
        <dbReference type="PROSITE" id="PS51669"/>
    </source>
</evidence>
<dbReference type="Gene3D" id="2.40.40.20">
    <property type="match status" value="1"/>
</dbReference>
<evidence type="ECO:0000313" key="7">
    <source>
        <dbReference type="EMBL" id="GAA3791649.1"/>
    </source>
</evidence>
<dbReference type="PANTHER" id="PTHR43105">
    <property type="entry name" value="RESPIRATORY NITRATE REDUCTASE"/>
    <property type="match status" value="1"/>
</dbReference>
<evidence type="ECO:0000256" key="4">
    <source>
        <dbReference type="ARBA" id="ARBA00023004"/>
    </source>
</evidence>
<keyword evidence="1" id="KW-0004">4Fe-4S</keyword>
<keyword evidence="2" id="KW-0479">Metal-binding</keyword>
<dbReference type="PROSITE" id="PS51669">
    <property type="entry name" value="4FE4S_MOW_BIS_MGD"/>
    <property type="match status" value="1"/>
</dbReference>
<keyword evidence="8" id="KW-1185">Reference proteome</keyword>
<proteinExistence type="predicted"/>
<dbReference type="InterPro" id="IPR006963">
    <property type="entry name" value="Mopterin_OxRdtase_4Fe-4S_dom"/>
</dbReference>
<dbReference type="SMART" id="SM00926">
    <property type="entry name" value="Molybdop_Fe4S4"/>
    <property type="match status" value="1"/>
</dbReference>
<dbReference type="SUPFAM" id="SSF53706">
    <property type="entry name" value="Formate dehydrogenase/DMSO reductase, domains 1-3"/>
    <property type="match status" value="1"/>
</dbReference>
<feature type="domain" description="4Fe-4S Mo/W bis-MGD-type" evidence="6">
    <location>
        <begin position="1"/>
        <end position="58"/>
    </location>
</feature>
<name>A0ABP7HDG2_9ACTN</name>
<dbReference type="InterPro" id="IPR006656">
    <property type="entry name" value="Mopterin_OxRdtase"/>
</dbReference>
<keyword evidence="5" id="KW-0411">Iron-sulfur</keyword>
<comment type="caution">
    <text evidence="7">The sequence shown here is derived from an EMBL/GenBank/DDBJ whole genome shotgun (WGS) entry which is preliminary data.</text>
</comment>
<dbReference type="InterPro" id="IPR006657">
    <property type="entry name" value="MoPterin_dinucl-bd_dom"/>
</dbReference>
<dbReference type="InterPro" id="IPR009010">
    <property type="entry name" value="Asp_de-COase-like_dom_sf"/>
</dbReference>
<protein>
    <submittedName>
        <fullName evidence="7">Molybdopterin oxidoreductase family protein</fullName>
    </submittedName>
</protein>
<dbReference type="SUPFAM" id="SSF50692">
    <property type="entry name" value="ADC-like"/>
    <property type="match status" value="1"/>
</dbReference>
<dbReference type="Gene3D" id="3.40.50.740">
    <property type="match status" value="1"/>
</dbReference>
<dbReference type="Proteomes" id="UP001500888">
    <property type="component" value="Unassembled WGS sequence"/>
</dbReference>
<evidence type="ECO:0000256" key="2">
    <source>
        <dbReference type="ARBA" id="ARBA00022723"/>
    </source>
</evidence>
<dbReference type="InterPro" id="IPR050123">
    <property type="entry name" value="Prok_molybdopt-oxidoreductase"/>
</dbReference>
<dbReference type="Gene3D" id="3.40.228.10">
    <property type="entry name" value="Dimethylsulfoxide Reductase, domain 2"/>
    <property type="match status" value="1"/>
</dbReference>
<evidence type="ECO:0000256" key="1">
    <source>
        <dbReference type="ARBA" id="ARBA00022485"/>
    </source>
</evidence>
<sequence length="741" mass="78932">MRTAHRTCPLCDAVCGLRLTLDDAGHVTSVKGDPDDPFSKGYICPKGASLGHVDEDPDRLSVPMVRGEDDEWHEVTWDEAFEAVERGLKRVTDDHGRDAVALYLGNPTFHTMGGILYRGALGQTLGTRNIYSASTIDQMPKQVACGYMYGNPMAIAVPDLDRTDYLLILGANPVESNGSLCAAPDFPGRLKALRKRGGKLVVVDPRRTRTAALADEHLFVRPGTDAFLLFGIVHTLLAEDLATIGVEAEGLEEIRRLAEGFAPHIVAPVCGVPAEDIMRLARELAAARTAAVYSRIGACTVEFGTAAQWLVDVINVLTGNLDRPGGVMFTRPATVDLLRPTEPYSTGHWHSRVRGLPESLGELPVATLADEIETPGEGQVRALVAVAGNPVLSAPGGPRLERALQDLDFMVCVDPYLNETTRHAHVILPPPRILQMPHYDFLLLTVTVRNYTRFSPPIHPLEPGQLSEAEIMARLALIASGQGAGADPAAFDEMMLAQVLGGATQAPGSPFEGMDVAEVRASLEGASGPELMLDAFLKLGSYGLSLADLLENPHGIDLGALSPRLAELLCTASGKVELAPPRLVEEAARLRERVTAPAPEMVLIGRRQLRSLNSWLHNVPTLAGGTNRCTLQMHPDDVTRLGLGEQAIVRSASGELVVPVEPTDTIMPGVVSLPHGWGHAGTPQRVAAAQAGVNANALTDESVVDVPSGNAVFNGVPVTVSPVVPADLDLERLSVTSSAPA</sequence>